<evidence type="ECO:0000313" key="1">
    <source>
        <dbReference type="EMBL" id="KAI0028921.1"/>
    </source>
</evidence>
<reference evidence="1" key="1">
    <citation type="submission" date="2021-02" db="EMBL/GenBank/DDBJ databases">
        <authorList>
            <consortium name="DOE Joint Genome Institute"/>
            <person name="Ahrendt S."/>
            <person name="Looney B.P."/>
            <person name="Miyauchi S."/>
            <person name="Morin E."/>
            <person name="Drula E."/>
            <person name="Courty P.E."/>
            <person name="Chicoki N."/>
            <person name="Fauchery L."/>
            <person name="Kohler A."/>
            <person name="Kuo A."/>
            <person name="Labutti K."/>
            <person name="Pangilinan J."/>
            <person name="Lipzen A."/>
            <person name="Riley R."/>
            <person name="Andreopoulos W."/>
            <person name="He G."/>
            <person name="Johnson J."/>
            <person name="Barry K.W."/>
            <person name="Grigoriev I.V."/>
            <person name="Nagy L."/>
            <person name="Hibbett D."/>
            <person name="Henrissat B."/>
            <person name="Matheny P.B."/>
            <person name="Labbe J."/>
            <person name="Martin F."/>
        </authorList>
    </citation>
    <scope>NUCLEOTIDE SEQUENCE</scope>
    <source>
        <strain evidence="1">EC-137</strain>
    </source>
</reference>
<evidence type="ECO:0000313" key="2">
    <source>
        <dbReference type="Proteomes" id="UP000814128"/>
    </source>
</evidence>
<comment type="caution">
    <text evidence="1">The sequence shown here is derived from an EMBL/GenBank/DDBJ whole genome shotgun (WGS) entry which is preliminary data.</text>
</comment>
<gene>
    <name evidence="1" type="ORF">K488DRAFT_89278</name>
</gene>
<organism evidence="1 2">
    <name type="scientific">Vararia minispora EC-137</name>
    <dbReference type="NCBI Taxonomy" id="1314806"/>
    <lineage>
        <taxon>Eukaryota</taxon>
        <taxon>Fungi</taxon>
        <taxon>Dikarya</taxon>
        <taxon>Basidiomycota</taxon>
        <taxon>Agaricomycotina</taxon>
        <taxon>Agaricomycetes</taxon>
        <taxon>Russulales</taxon>
        <taxon>Lachnocladiaceae</taxon>
        <taxon>Vararia</taxon>
    </lineage>
</organism>
<proteinExistence type="predicted"/>
<dbReference type="Proteomes" id="UP000814128">
    <property type="component" value="Unassembled WGS sequence"/>
</dbReference>
<name>A0ACB8QBD7_9AGAM</name>
<reference evidence="1" key="2">
    <citation type="journal article" date="2022" name="New Phytol.">
        <title>Evolutionary transition to the ectomycorrhizal habit in the genomes of a hyperdiverse lineage of mushroom-forming fungi.</title>
        <authorList>
            <person name="Looney B."/>
            <person name="Miyauchi S."/>
            <person name="Morin E."/>
            <person name="Drula E."/>
            <person name="Courty P.E."/>
            <person name="Kohler A."/>
            <person name="Kuo A."/>
            <person name="LaButti K."/>
            <person name="Pangilinan J."/>
            <person name="Lipzen A."/>
            <person name="Riley R."/>
            <person name="Andreopoulos W."/>
            <person name="He G."/>
            <person name="Johnson J."/>
            <person name="Nolan M."/>
            <person name="Tritt A."/>
            <person name="Barry K.W."/>
            <person name="Grigoriev I.V."/>
            <person name="Nagy L.G."/>
            <person name="Hibbett D."/>
            <person name="Henrissat B."/>
            <person name="Matheny P.B."/>
            <person name="Labbe J."/>
            <person name="Martin F.M."/>
        </authorList>
    </citation>
    <scope>NUCLEOTIDE SEQUENCE</scope>
    <source>
        <strain evidence="1">EC-137</strain>
    </source>
</reference>
<accession>A0ACB8QBD7</accession>
<sequence length="189" mass="20211">MSRPPSVHFPALPVRRPLTEYPSSSSRPPPARPKPRPACDASPPSPSSGGRLCPMDRPRPHPSRPTLHPSIPPSPGPSPARPPAPSSLQLQRRHGGNKQARRLPPNPHPPNPRQHLTPSLSSSPFHTSPRPDPIPPSVFPAVPTLIYTSSLRPRPSSPPSVLMSVPPQNSLLPFPALPSPGPPPIQEPS</sequence>
<dbReference type="EMBL" id="MU273713">
    <property type="protein sequence ID" value="KAI0028921.1"/>
    <property type="molecule type" value="Genomic_DNA"/>
</dbReference>
<protein>
    <submittedName>
        <fullName evidence="1">Uncharacterized protein</fullName>
    </submittedName>
</protein>
<keyword evidence="2" id="KW-1185">Reference proteome</keyword>